<evidence type="ECO:0000313" key="2">
    <source>
        <dbReference type="EMBL" id="KAK0413289.1"/>
    </source>
</evidence>
<evidence type="ECO:0000313" key="3">
    <source>
        <dbReference type="Proteomes" id="UP001175271"/>
    </source>
</evidence>
<keyword evidence="1" id="KW-0732">Signal</keyword>
<feature type="signal peptide" evidence="1">
    <location>
        <begin position="1"/>
        <end position="18"/>
    </location>
</feature>
<feature type="chain" id="PRO_5041422943" description="Peptidase M12A domain-containing protein" evidence="1">
    <location>
        <begin position="19"/>
        <end position="354"/>
    </location>
</feature>
<name>A0AA39HYS8_9BILA</name>
<gene>
    <name evidence="2" type="ORF">QR680_006716</name>
</gene>
<reference evidence="2" key="1">
    <citation type="submission" date="2023-06" db="EMBL/GenBank/DDBJ databases">
        <title>Genomic analysis of the entomopathogenic nematode Steinernema hermaphroditum.</title>
        <authorList>
            <person name="Schwarz E.M."/>
            <person name="Heppert J.K."/>
            <person name="Baniya A."/>
            <person name="Schwartz H.T."/>
            <person name="Tan C.-H."/>
            <person name="Antoshechkin I."/>
            <person name="Sternberg P.W."/>
            <person name="Goodrich-Blair H."/>
            <person name="Dillman A.R."/>
        </authorList>
    </citation>
    <scope>NUCLEOTIDE SEQUENCE</scope>
    <source>
        <strain evidence="2">PS9179</strain>
        <tissue evidence="2">Whole animal</tissue>
    </source>
</reference>
<evidence type="ECO:0008006" key="4">
    <source>
        <dbReference type="Google" id="ProtNLM"/>
    </source>
</evidence>
<dbReference type="Proteomes" id="UP001175271">
    <property type="component" value="Unassembled WGS sequence"/>
</dbReference>
<organism evidence="2 3">
    <name type="scientific">Steinernema hermaphroditum</name>
    <dbReference type="NCBI Taxonomy" id="289476"/>
    <lineage>
        <taxon>Eukaryota</taxon>
        <taxon>Metazoa</taxon>
        <taxon>Ecdysozoa</taxon>
        <taxon>Nematoda</taxon>
        <taxon>Chromadorea</taxon>
        <taxon>Rhabditida</taxon>
        <taxon>Tylenchina</taxon>
        <taxon>Panagrolaimomorpha</taxon>
        <taxon>Strongyloidoidea</taxon>
        <taxon>Steinernematidae</taxon>
        <taxon>Steinernema</taxon>
    </lineage>
</organism>
<sequence length="354" mass="39104">MRTLGLLLVVVVASTTHGSPCVPRKSNGHTLVWNIDGNFLNTESYRNIKTAMEIWRDTTCLDISTDPFAVNSSIAARIWFHKRYGCDKVGLESDDFGPKVIVDPACVGSIVDAVNYIYTSLKVIGESCESKKHIVVEKETVVTGEDRFSFEDVKRINDIYCGDVCPAKNCNSGFMEPRLCSQCICPQDKEGENCEITSTPAVCGPHVNLTAKTTYQSTLNYGRGTCGSVILAPPGYNLQGRIKLKNFDGPECHGDICHCTPTTGFVRIQFFDRDLNYQGDQKYCDQSGRIGLTNDDVDLDPYPIWQVNYAAPKSAMRFLVEFVAVRVQEAPKQRAEDVVPLASGPFLGLVPFDA</sequence>
<proteinExistence type="predicted"/>
<evidence type="ECO:0000256" key="1">
    <source>
        <dbReference type="SAM" id="SignalP"/>
    </source>
</evidence>
<dbReference type="EMBL" id="JAUCMV010000003">
    <property type="protein sequence ID" value="KAK0413289.1"/>
    <property type="molecule type" value="Genomic_DNA"/>
</dbReference>
<protein>
    <recommendedName>
        <fullName evidence="4">Peptidase M12A domain-containing protein</fullName>
    </recommendedName>
</protein>
<dbReference type="AlphaFoldDB" id="A0AA39HYS8"/>
<comment type="caution">
    <text evidence="2">The sequence shown here is derived from an EMBL/GenBank/DDBJ whole genome shotgun (WGS) entry which is preliminary data.</text>
</comment>
<accession>A0AA39HYS8</accession>
<keyword evidence="3" id="KW-1185">Reference proteome</keyword>